<dbReference type="InterPro" id="IPR001650">
    <property type="entry name" value="Helicase_C-like"/>
</dbReference>
<dbReference type="GO" id="GO:0003678">
    <property type="term" value="F:DNA helicase activity"/>
    <property type="evidence" value="ECO:0007669"/>
    <property type="project" value="TreeGrafter"/>
</dbReference>
<dbReference type="PANTHER" id="PTHR47964">
    <property type="entry name" value="ATP-DEPENDENT DNA HELICASE HOMOLOG RECG, CHLOROPLASTIC"/>
    <property type="match status" value="1"/>
</dbReference>
<keyword evidence="7 9" id="KW-0238">DNA-binding</keyword>
<evidence type="ECO:0000256" key="2">
    <source>
        <dbReference type="ARBA" id="ARBA00022741"/>
    </source>
</evidence>
<sequence>MIQGDIYALLSQECAQTKEFKHDFIIACKDYQEARSSYEVLEFCHKHRDFSPYVPFILPEVRVYFGDDLTPFREDLLELLQVLRTFYQCQSPKILCAPISSILYPLPKSEFLQSFVIDKTNPLDSQIFAKKLISYGYENVEVVEMPGEISVRGEIVDIFLPNAPAPYRICFFDENIESIRVFDVSTQLSQKNEIDSLEIPVALFGVDQDDSTRLGDIQSSDELSVESGASWLWHLGDKGAHLSKSYPCFITQNALEEAKELYAIEEELQLALVPNHIYQMPLIPRSEAYEEILFAPKMLSSLLALHKQKDITLITPNYALLKSYGLDYSVTPPRLLEPLDIDLSRIHVVLDSQNLNILHKDWLILSLNKTQKSAKKHKRSRLQLNELNIGEYVVHTDYGIGIFKGLKSTSVLGVVRDFIEIAYQGEDKLLLPVDRLDMIDRYVADSGILPIVDRLGKGSFSKLKDSVRKKLFEIAGAIIELAAQRSLLEGVKITRDCALLYAFDKTRPFALTQDQERSIKEILDDLESGRVMDRLLSGDVGFGKTEVAMSAIVVLVSQGYQCAFIVPTTLLASQHYQTLQERLGLLTKENGQPITIAKIDRFTKDKNTLQRDLQSGSVDVVIGTHAILGLAFNKLGLVIIDEEHKFGVKQKEKMKALCKNVHTLSMSATPIPRTLNMALSHIKGFSALRTPPMERKGVRTFLKVYDEKLIREVILRELRRGGQVFYVYNNIATIAQKAKDINELLPKLRIGILHSQVENAHSQEIMADFVQKKLDLLLCTSIVESGLHLPNANTIIIEEANRFGIADLHQLRGRVGRGAKEGFCYLCVARESALSDEAKKRLSALEKNSYLGSGENLAYHDLEIRGGGNLLGEAQSGHIKKIGYGLYLSMLEECINQLSGFGMQKSTQVDLKLNISAYINPELVGSDTLRLELYRRLSLCENLAEIYDIEGEIENRFGKLDPYSINFLELIKIRVLANALKLKQIAHYGQTITITYSDDTKERIQSPSKDWDDVLGSIMTFLRKRAEGNI</sequence>
<dbReference type="GO" id="GO:0005737">
    <property type="term" value="C:cytoplasm"/>
    <property type="evidence" value="ECO:0007669"/>
    <property type="project" value="UniProtKB-SubCell"/>
</dbReference>
<dbReference type="InterPro" id="IPR047112">
    <property type="entry name" value="RecG/Mfd"/>
</dbReference>
<feature type="domain" description="Helicase C-terminal" evidence="11">
    <location>
        <begin position="709"/>
        <end position="865"/>
    </location>
</feature>
<dbReference type="InterPro" id="IPR011545">
    <property type="entry name" value="DEAD/DEAH_box_helicase_dom"/>
</dbReference>
<dbReference type="SUPFAM" id="SSF141259">
    <property type="entry name" value="CarD-like"/>
    <property type="match status" value="1"/>
</dbReference>
<dbReference type="Pfam" id="PF00271">
    <property type="entry name" value="Helicase_C"/>
    <property type="match status" value="1"/>
</dbReference>
<comment type="caution">
    <text evidence="12">The sequence shown here is derived from an EMBL/GenBank/DDBJ whole genome shotgun (WGS) entry which is preliminary data.</text>
</comment>
<evidence type="ECO:0000256" key="3">
    <source>
        <dbReference type="ARBA" id="ARBA00022763"/>
    </source>
</evidence>
<evidence type="ECO:0000259" key="10">
    <source>
        <dbReference type="PROSITE" id="PS51192"/>
    </source>
</evidence>
<dbReference type="PANTHER" id="PTHR47964:SF1">
    <property type="entry name" value="ATP-DEPENDENT DNA HELICASE HOMOLOG RECG, CHLOROPLASTIC"/>
    <property type="match status" value="1"/>
</dbReference>
<evidence type="ECO:0000313" key="12">
    <source>
        <dbReference type="EMBL" id="RDU66633.1"/>
    </source>
</evidence>
<dbReference type="EMBL" id="NXLT01000005">
    <property type="protein sequence ID" value="RDU66633.1"/>
    <property type="molecule type" value="Genomic_DNA"/>
</dbReference>
<dbReference type="InterPro" id="IPR037235">
    <property type="entry name" value="TRCF-like_C_D7"/>
</dbReference>
<comment type="similarity">
    <text evidence="9">In the N-terminal section; belongs to the UvrB family.</text>
</comment>
<dbReference type="Gene3D" id="3.90.1150.50">
    <property type="entry name" value="Transcription-repair-coupling factor, D7 domain"/>
    <property type="match status" value="1"/>
</dbReference>
<dbReference type="PROSITE" id="PS51194">
    <property type="entry name" value="HELICASE_CTER"/>
    <property type="match status" value="1"/>
</dbReference>
<evidence type="ECO:0000313" key="13">
    <source>
        <dbReference type="Proteomes" id="UP000256514"/>
    </source>
</evidence>
<evidence type="ECO:0000256" key="4">
    <source>
        <dbReference type="ARBA" id="ARBA00022801"/>
    </source>
</evidence>
<keyword evidence="13" id="KW-1185">Reference proteome</keyword>
<comment type="subcellular location">
    <subcellularLocation>
        <location evidence="9">Cytoplasm</location>
    </subcellularLocation>
</comment>
<dbReference type="OrthoDB" id="9804325at2"/>
<evidence type="ECO:0000256" key="7">
    <source>
        <dbReference type="ARBA" id="ARBA00023125"/>
    </source>
</evidence>
<dbReference type="Gene3D" id="3.30.2060.10">
    <property type="entry name" value="Penicillin-binding protein 1b domain"/>
    <property type="match status" value="1"/>
</dbReference>
<dbReference type="Proteomes" id="UP000256514">
    <property type="component" value="Unassembled WGS sequence"/>
</dbReference>
<dbReference type="PROSITE" id="PS51192">
    <property type="entry name" value="HELICASE_ATP_BIND_1"/>
    <property type="match status" value="1"/>
</dbReference>
<dbReference type="InterPro" id="IPR004576">
    <property type="entry name" value="Mfd"/>
</dbReference>
<dbReference type="Pfam" id="PF17757">
    <property type="entry name" value="UvrB_inter"/>
    <property type="match status" value="1"/>
</dbReference>
<comment type="function">
    <text evidence="9">Couples transcription and DNA repair by recognizing RNA polymerase (RNAP) stalled at DNA lesions. Mediates ATP-dependent release of RNAP and its truncated transcript from the DNA, and recruitment of nucleotide excision repair machinery to the damaged site.</text>
</comment>
<dbReference type="Gene3D" id="3.40.50.300">
    <property type="entry name" value="P-loop containing nucleotide triphosphate hydrolases"/>
    <property type="match status" value="2"/>
</dbReference>
<dbReference type="HAMAP" id="MF_00969">
    <property type="entry name" value="TRCF"/>
    <property type="match status" value="1"/>
</dbReference>
<keyword evidence="1 9" id="KW-0963">Cytoplasm</keyword>
<dbReference type="GO" id="GO:0000716">
    <property type="term" value="P:transcription-coupled nucleotide-excision repair, DNA damage recognition"/>
    <property type="evidence" value="ECO:0007669"/>
    <property type="project" value="UniProtKB-UniRule"/>
</dbReference>
<keyword evidence="3 9" id="KW-0227">DNA damage</keyword>
<dbReference type="InterPro" id="IPR003711">
    <property type="entry name" value="CarD-like/TRCF_RID"/>
</dbReference>
<organism evidence="12 13">
    <name type="scientific">Helicobacter equorum</name>
    <dbReference type="NCBI Taxonomy" id="361872"/>
    <lineage>
        <taxon>Bacteria</taxon>
        <taxon>Pseudomonadati</taxon>
        <taxon>Campylobacterota</taxon>
        <taxon>Epsilonproteobacteria</taxon>
        <taxon>Campylobacterales</taxon>
        <taxon>Helicobacteraceae</taxon>
        <taxon>Helicobacter</taxon>
    </lineage>
</organism>
<dbReference type="Pfam" id="PF03461">
    <property type="entry name" value="TRCF"/>
    <property type="match status" value="1"/>
</dbReference>
<dbReference type="SMART" id="SM00490">
    <property type="entry name" value="HELICc"/>
    <property type="match status" value="1"/>
</dbReference>
<gene>
    <name evidence="9" type="primary">mfd</name>
    <name evidence="12" type="ORF">CQA54_06650</name>
</gene>
<accession>A0A3D8INE4</accession>
<proteinExistence type="inferred from homology"/>
<dbReference type="GO" id="GO:0003684">
    <property type="term" value="F:damaged DNA binding"/>
    <property type="evidence" value="ECO:0007669"/>
    <property type="project" value="InterPro"/>
</dbReference>
<evidence type="ECO:0000259" key="11">
    <source>
        <dbReference type="PROSITE" id="PS51194"/>
    </source>
</evidence>
<dbReference type="Pfam" id="PF02559">
    <property type="entry name" value="CarD_TRCF_RID"/>
    <property type="match status" value="1"/>
</dbReference>
<dbReference type="InterPro" id="IPR036101">
    <property type="entry name" value="CarD-like/TRCF_RID_sf"/>
</dbReference>
<keyword evidence="4 9" id="KW-0378">Hydrolase</keyword>
<dbReference type="InterPro" id="IPR041471">
    <property type="entry name" value="UvrB_inter"/>
</dbReference>
<dbReference type="RefSeq" id="WP_115571328.1">
    <property type="nucleotide sequence ID" value="NZ_NXLT01000005.1"/>
</dbReference>
<dbReference type="SMART" id="SM01058">
    <property type="entry name" value="CarD_TRCF"/>
    <property type="match status" value="1"/>
</dbReference>
<dbReference type="GO" id="GO:0016787">
    <property type="term" value="F:hydrolase activity"/>
    <property type="evidence" value="ECO:0007669"/>
    <property type="project" value="UniProtKB-KW"/>
</dbReference>
<dbReference type="Gene3D" id="3.40.50.11180">
    <property type="match status" value="1"/>
</dbReference>
<dbReference type="EC" id="3.6.4.-" evidence="9"/>
<dbReference type="GO" id="GO:0006355">
    <property type="term" value="P:regulation of DNA-templated transcription"/>
    <property type="evidence" value="ECO:0007669"/>
    <property type="project" value="UniProtKB-UniRule"/>
</dbReference>
<dbReference type="SUPFAM" id="SSF52540">
    <property type="entry name" value="P-loop containing nucleoside triphosphate hydrolases"/>
    <property type="match status" value="3"/>
</dbReference>
<dbReference type="SMART" id="SM00982">
    <property type="entry name" value="TRCF"/>
    <property type="match status" value="1"/>
</dbReference>
<reference evidence="12 13" key="1">
    <citation type="submission" date="2018-04" db="EMBL/GenBank/DDBJ databases">
        <title>Novel Campyloabacter and Helicobacter Species and Strains.</title>
        <authorList>
            <person name="Mannion A.J."/>
            <person name="Shen Z."/>
            <person name="Fox J.G."/>
        </authorList>
    </citation>
    <scope>NUCLEOTIDE SEQUENCE [LARGE SCALE GENOMIC DNA]</scope>
    <source>
        <strain evidence="12 13">MIT 12-6600</strain>
    </source>
</reference>
<dbReference type="SUPFAM" id="SSF143517">
    <property type="entry name" value="TRCF domain-like"/>
    <property type="match status" value="1"/>
</dbReference>
<keyword evidence="8 9" id="KW-0234">DNA repair</keyword>
<evidence type="ECO:0000256" key="5">
    <source>
        <dbReference type="ARBA" id="ARBA00022806"/>
    </source>
</evidence>
<dbReference type="InterPro" id="IPR014001">
    <property type="entry name" value="Helicase_ATP-bd"/>
</dbReference>
<keyword evidence="6 9" id="KW-0067">ATP-binding</keyword>
<dbReference type="SMART" id="SM00487">
    <property type="entry name" value="DEXDc"/>
    <property type="match status" value="1"/>
</dbReference>
<evidence type="ECO:0000256" key="6">
    <source>
        <dbReference type="ARBA" id="ARBA00022840"/>
    </source>
</evidence>
<keyword evidence="5" id="KW-0347">Helicase</keyword>
<dbReference type="InterPro" id="IPR005118">
    <property type="entry name" value="TRCF_C"/>
</dbReference>
<name>A0A3D8INE4_9HELI</name>
<dbReference type="Pfam" id="PF00270">
    <property type="entry name" value="DEAD"/>
    <property type="match status" value="1"/>
</dbReference>
<dbReference type="Gene3D" id="2.40.10.170">
    <property type="match status" value="1"/>
</dbReference>
<comment type="similarity">
    <text evidence="9">In the C-terminal section; belongs to the helicase family. RecG subfamily.</text>
</comment>
<dbReference type="InterPro" id="IPR027417">
    <property type="entry name" value="P-loop_NTPase"/>
</dbReference>
<keyword evidence="2 9" id="KW-0547">Nucleotide-binding</keyword>
<evidence type="ECO:0000256" key="8">
    <source>
        <dbReference type="ARBA" id="ARBA00023204"/>
    </source>
</evidence>
<dbReference type="AlphaFoldDB" id="A0A3D8INE4"/>
<protein>
    <recommendedName>
        <fullName evidence="9">Transcription-repair-coupling factor</fullName>
        <shortName evidence="9">TRCF</shortName>
        <ecNumber evidence="9">3.6.4.-</ecNumber>
    </recommendedName>
</protein>
<evidence type="ECO:0000256" key="1">
    <source>
        <dbReference type="ARBA" id="ARBA00022490"/>
    </source>
</evidence>
<dbReference type="GO" id="GO:0005524">
    <property type="term" value="F:ATP binding"/>
    <property type="evidence" value="ECO:0007669"/>
    <property type="project" value="UniProtKB-UniRule"/>
</dbReference>
<evidence type="ECO:0000256" key="9">
    <source>
        <dbReference type="HAMAP-Rule" id="MF_00969"/>
    </source>
</evidence>
<feature type="domain" description="Helicase ATP-binding" evidence="10">
    <location>
        <begin position="525"/>
        <end position="688"/>
    </location>
</feature>